<dbReference type="InterPro" id="IPR036249">
    <property type="entry name" value="Thioredoxin-like_sf"/>
</dbReference>
<sequence>MKKHLQIIICFLSCLAAFWDTGTALGQSPYSVRLMWIESDQDTVLCITLEPEKGYYTYAPEQDGVYPTQISIKGGSQKIPLLFPLGTKKRDAAGDKTVRVFEGTARIYALFPEKSEQTIGISLLACSQEHCVPFSVHEDLSGVPSIDSANFRYKNELYDMLYAYSNRVLAAERLGEIKNNSSLVSVRGETGFTQENQQNGSAVQTAGNDLEAFSLENLQKKMQTEVPFKQETAAYSFQIRPFYQELEVRSAAQAVFFGLLAGFILNFMPCVLPIAALKVHAFLGADLKRDSGLFRRQMLFFALGILAWFMVLAVLLGLAGLTWGQVFQKYWLMLFLCVLVFMLSLSLFDVFHLPVLNLRVREQKNAAVDAFLSGFLATILATPCSGPLLGGVLGFTVLQPFFVVLLVFLCMGLGMASPYFLFAYSPRLIRFMPKAGTWLIAMEKILAFFLLGTALYLFSLLPDFLHVRTLIFLLILSCCLYVWGKWARLYLQKMRKILAEALLVICTAGSFTFLFIQPETETETFFWQDFAKQEFMQGLGEKTLMLKFTADWCPTCKVLENTVFSNKNKEELARIFSDDVRFILVDMTQFSEEKQKLLTSLGSASIPLLAVFPKKNPYQPIIVRDIYTFSTVQKALQKARSE</sequence>
<evidence type="ECO:0000256" key="4">
    <source>
        <dbReference type="ARBA" id="ARBA00022748"/>
    </source>
</evidence>
<dbReference type="SUPFAM" id="SSF52833">
    <property type="entry name" value="Thioredoxin-like"/>
    <property type="match status" value="1"/>
</dbReference>
<evidence type="ECO:0000256" key="8">
    <source>
        <dbReference type="SAM" id="Phobius"/>
    </source>
</evidence>
<keyword evidence="9" id="KW-0732">Signal</keyword>
<dbReference type="InterPro" id="IPR017937">
    <property type="entry name" value="Thioredoxin_CS"/>
</dbReference>
<keyword evidence="7" id="KW-0676">Redox-active center</keyword>
<dbReference type="Gene3D" id="3.40.30.10">
    <property type="entry name" value="Glutaredoxin"/>
    <property type="match status" value="1"/>
</dbReference>
<dbReference type="Pfam" id="PF11412">
    <property type="entry name" value="DsbD_N"/>
    <property type="match status" value="1"/>
</dbReference>
<name>A0ABY5XYS6_9BACT</name>
<dbReference type="InterPro" id="IPR028250">
    <property type="entry name" value="DsbDN"/>
</dbReference>
<keyword evidence="6 8" id="KW-0472">Membrane</keyword>
<evidence type="ECO:0000256" key="3">
    <source>
        <dbReference type="ARBA" id="ARBA00022692"/>
    </source>
</evidence>
<evidence type="ECO:0000256" key="6">
    <source>
        <dbReference type="ARBA" id="ARBA00023136"/>
    </source>
</evidence>
<feature type="transmembrane region" description="Helical" evidence="8">
    <location>
        <begin position="330"/>
        <end position="351"/>
    </location>
</feature>
<feature type="transmembrane region" description="Helical" evidence="8">
    <location>
        <begin position="254"/>
        <end position="277"/>
    </location>
</feature>
<dbReference type="PROSITE" id="PS00194">
    <property type="entry name" value="THIOREDOXIN_1"/>
    <property type="match status" value="1"/>
</dbReference>
<feature type="transmembrane region" description="Helical" evidence="8">
    <location>
        <begin position="436"/>
        <end position="458"/>
    </location>
</feature>
<evidence type="ECO:0000256" key="5">
    <source>
        <dbReference type="ARBA" id="ARBA00022989"/>
    </source>
</evidence>
<proteinExistence type="predicted"/>
<reference evidence="11" key="1">
    <citation type="submission" date="2020-12" db="EMBL/GenBank/DDBJ databases">
        <title>Taurinivorans muris gen. nov., sp. nov., fundamental and realized metabolic niche of a ubiquitous sulfidogenic bacterium in the murine intestine.</title>
        <authorList>
            <person name="Ye H."/>
            <person name="Hanson B.T."/>
            <person name="Loy A."/>
        </authorList>
    </citation>
    <scope>NUCLEOTIDE SEQUENCE</scope>
    <source>
        <strain evidence="11">LT0009</strain>
    </source>
</reference>
<keyword evidence="5 8" id="KW-1133">Transmembrane helix</keyword>
<evidence type="ECO:0000256" key="1">
    <source>
        <dbReference type="ARBA" id="ARBA00004651"/>
    </source>
</evidence>
<accession>A0ABY5XYS6</accession>
<feature type="transmembrane region" description="Helical" evidence="8">
    <location>
        <begin position="298"/>
        <end position="324"/>
    </location>
</feature>
<dbReference type="EMBL" id="CP065938">
    <property type="protein sequence ID" value="UWX04915.1"/>
    <property type="molecule type" value="Genomic_DNA"/>
</dbReference>
<dbReference type="Pfam" id="PF02683">
    <property type="entry name" value="DsbD_TM"/>
    <property type="match status" value="1"/>
</dbReference>
<keyword evidence="2" id="KW-1003">Cell membrane</keyword>
<feature type="transmembrane region" description="Helical" evidence="8">
    <location>
        <begin position="371"/>
        <end position="395"/>
    </location>
</feature>
<feature type="transmembrane region" description="Helical" evidence="8">
    <location>
        <begin position="496"/>
        <end position="516"/>
    </location>
</feature>
<protein>
    <submittedName>
        <fullName evidence="11">Thioredoxin family protein</fullName>
    </submittedName>
</protein>
<feature type="signal peptide" evidence="9">
    <location>
        <begin position="1"/>
        <end position="19"/>
    </location>
</feature>
<dbReference type="InterPro" id="IPR003834">
    <property type="entry name" value="Cyt_c_assmbl_TM_dom"/>
</dbReference>
<feature type="chain" id="PRO_5045739982" evidence="9">
    <location>
        <begin position="20"/>
        <end position="642"/>
    </location>
</feature>
<feature type="transmembrane region" description="Helical" evidence="8">
    <location>
        <begin position="401"/>
        <end position="424"/>
    </location>
</feature>
<dbReference type="InterPro" id="IPR013766">
    <property type="entry name" value="Thioredoxin_domain"/>
</dbReference>
<keyword evidence="3 8" id="KW-0812">Transmembrane</keyword>
<evidence type="ECO:0000259" key="10">
    <source>
        <dbReference type="PROSITE" id="PS51352"/>
    </source>
</evidence>
<evidence type="ECO:0000313" key="12">
    <source>
        <dbReference type="Proteomes" id="UP001058120"/>
    </source>
</evidence>
<keyword evidence="4" id="KW-0201">Cytochrome c-type biogenesis</keyword>
<evidence type="ECO:0000256" key="2">
    <source>
        <dbReference type="ARBA" id="ARBA00022475"/>
    </source>
</evidence>
<organism evidence="11 12">
    <name type="scientific">Taurinivorans muris</name>
    <dbReference type="NCBI Taxonomy" id="2787751"/>
    <lineage>
        <taxon>Bacteria</taxon>
        <taxon>Pseudomonadati</taxon>
        <taxon>Thermodesulfobacteriota</taxon>
        <taxon>Desulfovibrionia</taxon>
        <taxon>Desulfovibrionales</taxon>
        <taxon>Desulfovibrionaceae</taxon>
        <taxon>Taurinivorans</taxon>
    </lineage>
</organism>
<dbReference type="PROSITE" id="PS51352">
    <property type="entry name" value="THIOREDOXIN_2"/>
    <property type="match status" value="1"/>
</dbReference>
<feature type="transmembrane region" description="Helical" evidence="8">
    <location>
        <begin position="464"/>
        <end position="484"/>
    </location>
</feature>
<evidence type="ECO:0000313" key="11">
    <source>
        <dbReference type="EMBL" id="UWX04915.1"/>
    </source>
</evidence>
<comment type="subcellular location">
    <subcellularLocation>
        <location evidence="1">Cell membrane</location>
        <topology evidence="1">Multi-pass membrane protein</topology>
    </subcellularLocation>
</comment>
<dbReference type="RefSeq" id="WP_334314470.1">
    <property type="nucleotide sequence ID" value="NZ_CP065938.1"/>
</dbReference>
<dbReference type="Proteomes" id="UP001058120">
    <property type="component" value="Chromosome"/>
</dbReference>
<gene>
    <name evidence="11" type="ORF">JBF11_05320</name>
</gene>
<keyword evidence="12" id="KW-1185">Reference proteome</keyword>
<feature type="domain" description="Thioredoxin" evidence="10">
    <location>
        <begin position="502"/>
        <end position="641"/>
    </location>
</feature>
<dbReference type="PANTHER" id="PTHR32234">
    <property type="entry name" value="THIOL:DISULFIDE INTERCHANGE PROTEIN DSBD"/>
    <property type="match status" value="1"/>
</dbReference>
<dbReference type="Pfam" id="PF13899">
    <property type="entry name" value="Thioredoxin_7"/>
    <property type="match status" value="1"/>
</dbReference>
<evidence type="ECO:0000256" key="9">
    <source>
        <dbReference type="SAM" id="SignalP"/>
    </source>
</evidence>
<evidence type="ECO:0000256" key="7">
    <source>
        <dbReference type="ARBA" id="ARBA00023284"/>
    </source>
</evidence>